<sequence>MLGAPNTILCEPFARYAARLCQTSDPEKYPDGFAACVQLLMQKASIIDAGRDEEDDRRKRLEPGMQQILKCELEDIQDHHSESGAEGHSRVTLSKFGHISADILVVEYKSEVGAGPAEPSFQVQLTARKGWAQETNALLCEASNCPVLLITLIGPFLQVSGVVFQPAASVNQFTDNLSLTLDTDDFQRIDRLCHVLWCTQQCAEDLQTYYSELEPPAENHAISVLPYMPYSRRCGDYEIRYVSHLENTRHQQPMYMAKATGSDGQETEVVVKFTRRYSCLCTKRWRELGSLLRCLRSSGLQEGRSSWVSSPALHYGRRS</sequence>
<dbReference type="STRING" id="1858805.M5G3J7"/>
<dbReference type="Proteomes" id="UP000030653">
    <property type="component" value="Unassembled WGS sequence"/>
</dbReference>
<accession>M5G3J7</accession>
<evidence type="ECO:0000313" key="1">
    <source>
        <dbReference type="EMBL" id="EJU03249.1"/>
    </source>
</evidence>
<reference evidence="1 2" key="1">
    <citation type="journal article" date="2012" name="Science">
        <title>The Paleozoic origin of enzymatic lignin decomposition reconstructed from 31 fungal genomes.</title>
        <authorList>
            <person name="Floudas D."/>
            <person name="Binder M."/>
            <person name="Riley R."/>
            <person name="Barry K."/>
            <person name="Blanchette R.A."/>
            <person name="Henrissat B."/>
            <person name="Martinez A.T."/>
            <person name="Otillar R."/>
            <person name="Spatafora J.W."/>
            <person name="Yadav J.S."/>
            <person name="Aerts A."/>
            <person name="Benoit I."/>
            <person name="Boyd A."/>
            <person name="Carlson A."/>
            <person name="Copeland A."/>
            <person name="Coutinho P.M."/>
            <person name="de Vries R.P."/>
            <person name="Ferreira P."/>
            <person name="Findley K."/>
            <person name="Foster B."/>
            <person name="Gaskell J."/>
            <person name="Glotzer D."/>
            <person name="Gorecki P."/>
            <person name="Heitman J."/>
            <person name="Hesse C."/>
            <person name="Hori C."/>
            <person name="Igarashi K."/>
            <person name="Jurgens J.A."/>
            <person name="Kallen N."/>
            <person name="Kersten P."/>
            <person name="Kohler A."/>
            <person name="Kuees U."/>
            <person name="Kumar T.K.A."/>
            <person name="Kuo A."/>
            <person name="LaButti K."/>
            <person name="Larrondo L.F."/>
            <person name="Lindquist E."/>
            <person name="Ling A."/>
            <person name="Lombard V."/>
            <person name="Lucas S."/>
            <person name="Lundell T."/>
            <person name="Martin R."/>
            <person name="McLaughlin D.J."/>
            <person name="Morgenstern I."/>
            <person name="Morin E."/>
            <person name="Murat C."/>
            <person name="Nagy L.G."/>
            <person name="Nolan M."/>
            <person name="Ohm R.A."/>
            <person name="Patyshakuliyeva A."/>
            <person name="Rokas A."/>
            <person name="Ruiz-Duenas F.J."/>
            <person name="Sabat G."/>
            <person name="Salamov A."/>
            <person name="Samejima M."/>
            <person name="Schmutz J."/>
            <person name="Slot J.C."/>
            <person name="St John F."/>
            <person name="Stenlid J."/>
            <person name="Sun H."/>
            <person name="Sun S."/>
            <person name="Syed K."/>
            <person name="Tsang A."/>
            <person name="Wiebenga A."/>
            <person name="Young D."/>
            <person name="Pisabarro A."/>
            <person name="Eastwood D.C."/>
            <person name="Martin F."/>
            <person name="Cullen D."/>
            <person name="Grigoriev I.V."/>
            <person name="Hibbett D.S."/>
        </authorList>
    </citation>
    <scope>NUCLEOTIDE SEQUENCE [LARGE SCALE GENOMIC DNA]</scope>
    <source>
        <strain evidence="1 2">DJM-731 SS1</strain>
    </source>
</reference>
<proteinExistence type="predicted"/>
<gene>
    <name evidence="1" type="ORF">DACRYDRAFT_21491</name>
</gene>
<name>M5G3J7_DACPD</name>
<dbReference type="AlphaFoldDB" id="M5G3J7"/>
<dbReference type="HOGENOM" id="CLU_076803_0_0_1"/>
<organism evidence="1 2">
    <name type="scientific">Dacryopinax primogenitus (strain DJM 731)</name>
    <name type="common">Brown rot fungus</name>
    <dbReference type="NCBI Taxonomy" id="1858805"/>
    <lineage>
        <taxon>Eukaryota</taxon>
        <taxon>Fungi</taxon>
        <taxon>Dikarya</taxon>
        <taxon>Basidiomycota</taxon>
        <taxon>Agaricomycotina</taxon>
        <taxon>Dacrymycetes</taxon>
        <taxon>Dacrymycetales</taxon>
        <taxon>Dacrymycetaceae</taxon>
        <taxon>Dacryopinax</taxon>
    </lineage>
</organism>
<dbReference type="EMBL" id="JH795860">
    <property type="protein sequence ID" value="EJU03249.1"/>
    <property type="molecule type" value="Genomic_DNA"/>
</dbReference>
<dbReference type="OrthoDB" id="4062651at2759"/>
<protein>
    <submittedName>
        <fullName evidence="1">Uncharacterized protein</fullName>
    </submittedName>
</protein>
<evidence type="ECO:0000313" key="2">
    <source>
        <dbReference type="Proteomes" id="UP000030653"/>
    </source>
</evidence>
<dbReference type="GeneID" id="63687481"/>
<dbReference type="RefSeq" id="XP_040630143.1">
    <property type="nucleotide sequence ID" value="XM_040772419.1"/>
</dbReference>
<keyword evidence="2" id="KW-1185">Reference proteome</keyword>
<dbReference type="OMA" id="CEASNCP"/>